<evidence type="ECO:0000313" key="2">
    <source>
        <dbReference type="EMBL" id="KUI56482.1"/>
    </source>
</evidence>
<feature type="signal peptide" evidence="1">
    <location>
        <begin position="1"/>
        <end position="23"/>
    </location>
</feature>
<evidence type="ECO:0008006" key="4">
    <source>
        <dbReference type="Google" id="ProtNLM"/>
    </source>
</evidence>
<dbReference type="Pfam" id="PF14269">
    <property type="entry name" value="Arylsulfotran_2"/>
    <property type="match status" value="1"/>
</dbReference>
<evidence type="ECO:0000256" key="1">
    <source>
        <dbReference type="SAM" id="SignalP"/>
    </source>
</evidence>
<sequence length="571" mass="62725">MGLSARSVASAAACLSLAGFVLAIDSVSFDSTPYQANSDTSPYQTFKSSPRVEPPELLIYANTSSRIMDGYVLIGVDGKPSSGSRSPIIYNMSPGENIGTVVWAGFEYSETFDVEIQTYKNQPVISFWQGQMLDGFGCGSYHIISQNYSELAHVQPVGSEDAGDIHEFRITDDNTALLTIYWVKNADLTPFNGSSDGYIYECSFHEINIETGELIFIWNASDHTALNQTYNEFGNAGTEETPFDWFHINSIQKNADGNYLISSRCLWTVFKINGQNGQIMWRLNGKSSDFKVDAQADFHCQHHARWFDTSTRTQLSLFANMGEEDSTYSRGVLMSTDEDAKTADLITLFHNTDQTWSKYEGDLQCLNCADSDTNWFLGFGNQPYFTELTSDGTVVSDVQFAVNNVINSYRAFKFPLSSWVGKPLTNPNISWDTSEEKVYMSWNGATEVAKWEVYTAYSTNSTRWTLLGSAAKVGFETVIDVASFRKLSTYVRGKALNSNGDKLGYTDATDGTSFYEVSGETQVASTSTASATVSAASATSTSEKKSSGLSLASTSPASLVILVGMVIALFV</sequence>
<dbReference type="PANTHER" id="PTHR35340">
    <property type="entry name" value="PQQ ENZYME REPEAT PROTEIN-RELATED"/>
    <property type="match status" value="1"/>
</dbReference>
<dbReference type="AlphaFoldDB" id="A0A194UXM4"/>
<organism evidence="2 3">
    <name type="scientific">Cytospora mali</name>
    <name type="common">Apple Valsa canker fungus</name>
    <name type="synonym">Valsa mali</name>
    <dbReference type="NCBI Taxonomy" id="578113"/>
    <lineage>
        <taxon>Eukaryota</taxon>
        <taxon>Fungi</taxon>
        <taxon>Dikarya</taxon>
        <taxon>Ascomycota</taxon>
        <taxon>Pezizomycotina</taxon>
        <taxon>Sordariomycetes</taxon>
        <taxon>Sordariomycetidae</taxon>
        <taxon>Diaporthales</taxon>
        <taxon>Cytosporaceae</taxon>
        <taxon>Cytospora</taxon>
    </lineage>
</organism>
<dbReference type="OrthoDB" id="5427350at2759"/>
<feature type="chain" id="PRO_5008265969" description="ASST-domain-containing protein" evidence="1">
    <location>
        <begin position="24"/>
        <end position="571"/>
    </location>
</feature>
<name>A0A194UXM4_CYTMA</name>
<proteinExistence type="predicted"/>
<keyword evidence="3" id="KW-1185">Reference proteome</keyword>
<evidence type="ECO:0000313" key="3">
    <source>
        <dbReference type="Proteomes" id="UP000078576"/>
    </source>
</evidence>
<dbReference type="InterPro" id="IPR053143">
    <property type="entry name" value="Arylsulfate_ST"/>
</dbReference>
<gene>
    <name evidence="2" type="ORF">VP1G_03823</name>
</gene>
<accession>A0A194UXM4</accession>
<keyword evidence="1" id="KW-0732">Signal</keyword>
<reference evidence="3" key="1">
    <citation type="submission" date="2014-12" db="EMBL/GenBank/DDBJ databases">
        <title>Genome Sequence of Valsa Canker Pathogens Uncovers a Specific Adaption of Colonization on Woody Bark.</title>
        <authorList>
            <person name="Yin Z."/>
            <person name="Liu H."/>
            <person name="Gao X."/>
            <person name="Li Z."/>
            <person name="Song N."/>
            <person name="Ke X."/>
            <person name="Dai Q."/>
            <person name="Wu Y."/>
            <person name="Sun Y."/>
            <person name="Xu J.-R."/>
            <person name="Kang Z.K."/>
            <person name="Wang L."/>
            <person name="Huang L."/>
        </authorList>
    </citation>
    <scope>NUCLEOTIDE SEQUENCE [LARGE SCALE GENOMIC DNA]</scope>
    <source>
        <strain evidence="3">SXYL134</strain>
    </source>
</reference>
<protein>
    <recommendedName>
        <fullName evidence="4">ASST-domain-containing protein</fullName>
    </recommendedName>
</protein>
<dbReference type="PANTHER" id="PTHR35340:SF5">
    <property type="entry name" value="ASST-DOMAIN-CONTAINING PROTEIN"/>
    <property type="match status" value="1"/>
</dbReference>
<dbReference type="Proteomes" id="UP000078576">
    <property type="component" value="Unassembled WGS sequence"/>
</dbReference>
<dbReference type="EMBL" id="KN714689">
    <property type="protein sequence ID" value="KUI56482.1"/>
    <property type="molecule type" value="Genomic_DNA"/>
</dbReference>
<dbReference type="InterPro" id="IPR039535">
    <property type="entry name" value="ASST-like"/>
</dbReference>